<evidence type="ECO:0000256" key="5">
    <source>
        <dbReference type="ARBA" id="ARBA00022857"/>
    </source>
</evidence>
<accession>A0A6P8API8</accession>
<reference evidence="7 8" key="1">
    <citation type="journal article" date="2019" name="Mol. Biol. Evol.">
        <title>Blast fungal genomes show frequent chromosomal changes, gene gains and losses, and effector gene turnover.</title>
        <authorList>
            <person name="Gomez Luciano L.B."/>
            <person name="Jason Tsai I."/>
            <person name="Chuma I."/>
            <person name="Tosa Y."/>
            <person name="Chen Y.H."/>
            <person name="Li J.Y."/>
            <person name="Li M.Y."/>
            <person name="Jade Lu M.Y."/>
            <person name="Nakayashiki H."/>
            <person name="Li W.H."/>
        </authorList>
    </citation>
    <scope>NUCLEOTIDE SEQUENCE [LARGE SCALE GENOMIC DNA]</scope>
    <source>
        <strain evidence="7 8">NI907</strain>
    </source>
</reference>
<dbReference type="Proteomes" id="UP000515153">
    <property type="component" value="Chromosome VI"/>
</dbReference>
<sequence>MLHDDYLPAFNRDKIVLIGTEEKGIEDYADDGIIVNDKKLQVDMLIVATGFASANDFLTPHMGLSMGDFPSVFRYWTSGSGESCNYTSSLDVAARLAVHVISTTER</sequence>
<evidence type="ECO:0000256" key="1">
    <source>
        <dbReference type="ARBA" id="ARBA00001974"/>
    </source>
</evidence>
<dbReference type="KEGG" id="pgri:PgNI_11160"/>
<keyword evidence="6" id="KW-0560">Oxidoreductase</keyword>
<dbReference type="InterPro" id="IPR050775">
    <property type="entry name" value="FAD-binding_Monooxygenases"/>
</dbReference>
<keyword evidence="3" id="KW-0285">Flavoprotein</keyword>
<dbReference type="AlphaFoldDB" id="A0A6P8API8"/>
<name>A0A6P8API8_PYRGI</name>
<evidence type="ECO:0000256" key="4">
    <source>
        <dbReference type="ARBA" id="ARBA00022827"/>
    </source>
</evidence>
<dbReference type="SUPFAM" id="SSF51905">
    <property type="entry name" value="FAD/NAD(P)-binding domain"/>
    <property type="match status" value="1"/>
</dbReference>
<organism evidence="7 8">
    <name type="scientific">Pyricularia grisea</name>
    <name type="common">Crabgrass-specific blast fungus</name>
    <name type="synonym">Magnaporthe grisea</name>
    <dbReference type="NCBI Taxonomy" id="148305"/>
    <lineage>
        <taxon>Eukaryota</taxon>
        <taxon>Fungi</taxon>
        <taxon>Dikarya</taxon>
        <taxon>Ascomycota</taxon>
        <taxon>Pezizomycotina</taxon>
        <taxon>Sordariomycetes</taxon>
        <taxon>Sordariomycetidae</taxon>
        <taxon>Magnaporthales</taxon>
        <taxon>Pyriculariaceae</taxon>
        <taxon>Pyricularia</taxon>
    </lineage>
</organism>
<keyword evidence="4" id="KW-0274">FAD</keyword>
<reference evidence="8" key="2">
    <citation type="submission" date="2019-10" db="EMBL/GenBank/DDBJ databases">
        <authorList>
            <consortium name="NCBI Genome Project"/>
        </authorList>
    </citation>
    <scope>NUCLEOTIDE SEQUENCE</scope>
    <source>
        <strain evidence="8">NI907</strain>
    </source>
</reference>
<dbReference type="PANTHER" id="PTHR43098">
    <property type="entry name" value="L-ORNITHINE N(5)-MONOOXYGENASE-RELATED"/>
    <property type="match status" value="1"/>
</dbReference>
<gene>
    <name evidence="8" type="ORF">PgNI_11160</name>
</gene>
<comment type="similarity">
    <text evidence="2">Belongs to the FAD-binding monooxygenase family.</text>
</comment>
<evidence type="ECO:0000256" key="3">
    <source>
        <dbReference type="ARBA" id="ARBA00022630"/>
    </source>
</evidence>
<dbReference type="GO" id="GO:0016491">
    <property type="term" value="F:oxidoreductase activity"/>
    <property type="evidence" value="ECO:0007669"/>
    <property type="project" value="UniProtKB-KW"/>
</dbReference>
<proteinExistence type="inferred from homology"/>
<evidence type="ECO:0000256" key="2">
    <source>
        <dbReference type="ARBA" id="ARBA00010139"/>
    </source>
</evidence>
<dbReference type="RefSeq" id="XP_030976805.1">
    <property type="nucleotide sequence ID" value="XM_031131133.1"/>
</dbReference>
<comment type="cofactor">
    <cofactor evidence="1">
        <name>FAD</name>
        <dbReference type="ChEBI" id="CHEBI:57692"/>
    </cofactor>
</comment>
<reference evidence="8" key="3">
    <citation type="submission" date="2025-08" db="UniProtKB">
        <authorList>
            <consortium name="RefSeq"/>
        </authorList>
    </citation>
    <scope>IDENTIFICATION</scope>
    <source>
        <strain evidence="8">NI907</strain>
    </source>
</reference>
<keyword evidence="5" id="KW-0521">NADP</keyword>
<evidence type="ECO:0000256" key="6">
    <source>
        <dbReference type="ARBA" id="ARBA00023002"/>
    </source>
</evidence>
<protein>
    <recommendedName>
        <fullName evidence="9">FAD/NAD(P)-binding domain-containing protein</fullName>
    </recommendedName>
</protein>
<dbReference type="InterPro" id="IPR036188">
    <property type="entry name" value="FAD/NAD-bd_sf"/>
</dbReference>
<dbReference type="PANTHER" id="PTHR43098:SF2">
    <property type="entry name" value="FAD-BINDING MONOOXYGENASE AUSB-RELATED"/>
    <property type="match status" value="1"/>
</dbReference>
<evidence type="ECO:0000313" key="7">
    <source>
        <dbReference type="Proteomes" id="UP000515153"/>
    </source>
</evidence>
<evidence type="ECO:0000313" key="8">
    <source>
        <dbReference type="RefSeq" id="XP_030976805.1"/>
    </source>
</evidence>
<evidence type="ECO:0008006" key="9">
    <source>
        <dbReference type="Google" id="ProtNLM"/>
    </source>
</evidence>
<keyword evidence="7" id="KW-1185">Reference proteome</keyword>
<dbReference type="GeneID" id="41966038"/>